<dbReference type="Proteomes" id="UP000636264">
    <property type="component" value="Unassembled WGS sequence"/>
</dbReference>
<dbReference type="Pfam" id="PF00106">
    <property type="entry name" value="adh_short"/>
    <property type="match status" value="1"/>
</dbReference>
<reference evidence="3" key="2">
    <citation type="submission" date="2020-09" db="EMBL/GenBank/DDBJ databases">
        <authorList>
            <person name="Sun Q."/>
            <person name="Zhou Y."/>
        </authorList>
    </citation>
    <scope>NUCLEOTIDE SEQUENCE</scope>
    <source>
        <strain evidence="3">CGMCC 1.15320</strain>
    </source>
</reference>
<keyword evidence="1" id="KW-0560">Oxidoreductase</keyword>
<reference evidence="3" key="1">
    <citation type="journal article" date="2014" name="Int. J. Syst. Evol. Microbiol.">
        <title>Complete genome sequence of Corynebacterium casei LMG S-19264T (=DSM 44701T), isolated from a smear-ripened cheese.</title>
        <authorList>
            <consortium name="US DOE Joint Genome Institute (JGI-PGF)"/>
            <person name="Walter F."/>
            <person name="Albersmeier A."/>
            <person name="Kalinowski J."/>
            <person name="Ruckert C."/>
        </authorList>
    </citation>
    <scope>NUCLEOTIDE SEQUENCE</scope>
    <source>
        <strain evidence="3">CGMCC 1.15320</strain>
    </source>
</reference>
<protein>
    <submittedName>
        <fullName evidence="3">3-hydroxyacyl-CoA dehydrogenase</fullName>
    </submittedName>
</protein>
<organism evidence="3 4">
    <name type="scientific">Nitratireductor aestuarii</name>
    <dbReference type="NCBI Taxonomy" id="1735103"/>
    <lineage>
        <taxon>Bacteria</taxon>
        <taxon>Pseudomonadati</taxon>
        <taxon>Pseudomonadota</taxon>
        <taxon>Alphaproteobacteria</taxon>
        <taxon>Hyphomicrobiales</taxon>
        <taxon>Phyllobacteriaceae</taxon>
        <taxon>Nitratireductor</taxon>
    </lineage>
</organism>
<evidence type="ECO:0000256" key="2">
    <source>
        <dbReference type="RuleBase" id="RU000363"/>
    </source>
</evidence>
<accession>A0A916S2W0</accession>
<dbReference type="PRINTS" id="PR00081">
    <property type="entry name" value="GDHRDH"/>
</dbReference>
<name>A0A916S2W0_9HYPH</name>
<dbReference type="PRINTS" id="PR00080">
    <property type="entry name" value="SDRFAMILY"/>
</dbReference>
<keyword evidence="4" id="KW-1185">Reference proteome</keyword>
<evidence type="ECO:0000256" key="1">
    <source>
        <dbReference type="ARBA" id="ARBA00023002"/>
    </source>
</evidence>
<dbReference type="InterPro" id="IPR002347">
    <property type="entry name" value="SDR_fam"/>
</dbReference>
<dbReference type="PROSITE" id="PS00061">
    <property type="entry name" value="ADH_SHORT"/>
    <property type="match status" value="1"/>
</dbReference>
<dbReference type="PANTHER" id="PTHR43658">
    <property type="entry name" value="SHORT-CHAIN DEHYDROGENASE/REDUCTASE"/>
    <property type="match status" value="1"/>
</dbReference>
<dbReference type="AlphaFoldDB" id="A0A916S2W0"/>
<proteinExistence type="inferred from homology"/>
<evidence type="ECO:0000313" key="3">
    <source>
        <dbReference type="EMBL" id="GGA78951.1"/>
    </source>
</evidence>
<dbReference type="GO" id="GO:0016491">
    <property type="term" value="F:oxidoreductase activity"/>
    <property type="evidence" value="ECO:0007669"/>
    <property type="project" value="UniProtKB-KW"/>
</dbReference>
<evidence type="ECO:0000313" key="4">
    <source>
        <dbReference type="Proteomes" id="UP000636264"/>
    </source>
</evidence>
<dbReference type="Gene3D" id="3.40.50.720">
    <property type="entry name" value="NAD(P)-binding Rossmann-like Domain"/>
    <property type="match status" value="1"/>
</dbReference>
<comment type="caution">
    <text evidence="3">The sequence shown here is derived from an EMBL/GenBank/DDBJ whole genome shotgun (WGS) entry which is preliminary data.</text>
</comment>
<sequence length="251" mass="25560">MDISGIAAVVTGGGSGLGAATAHALAAKGAKVTVLDVNGDSANKVAEEIGGLGLVCDVTKESAADVLDQAAEAHGAARILINCAGIGPAGKTVGKNGPLSLAEYSKVIQVNLIGSFNMLRLAAARMMPLDLHGEERGIIINTASVAAFEGQIGQVAYSSSKGGIVGMTLPAARDLAQSCIRVNTIAPGTFLTPLLMTVSDEFRASLGAQVPFPSRLGDPSEYAKLAVHIVENTMINGETIRIDGAIRMGPR</sequence>
<dbReference type="InterPro" id="IPR036291">
    <property type="entry name" value="NAD(P)-bd_dom_sf"/>
</dbReference>
<dbReference type="SUPFAM" id="SSF51735">
    <property type="entry name" value="NAD(P)-binding Rossmann-fold domains"/>
    <property type="match status" value="1"/>
</dbReference>
<comment type="similarity">
    <text evidence="2">Belongs to the short-chain dehydrogenases/reductases (SDR) family.</text>
</comment>
<dbReference type="EMBL" id="BMIF01000015">
    <property type="protein sequence ID" value="GGA78951.1"/>
    <property type="molecule type" value="Genomic_DNA"/>
</dbReference>
<dbReference type="RefSeq" id="WP_188722540.1">
    <property type="nucleotide sequence ID" value="NZ_BMIF01000015.1"/>
</dbReference>
<gene>
    <name evidence="3" type="ORF">GCM10011385_36380</name>
</gene>
<dbReference type="PANTHER" id="PTHR43658:SF8">
    <property type="entry name" value="17-BETA-HYDROXYSTEROID DEHYDROGENASE 14-RELATED"/>
    <property type="match status" value="1"/>
</dbReference>
<dbReference type="InterPro" id="IPR020904">
    <property type="entry name" value="Sc_DH/Rdtase_CS"/>
</dbReference>